<feature type="domain" description="HTH lacI-type" evidence="4">
    <location>
        <begin position="3"/>
        <end position="57"/>
    </location>
</feature>
<evidence type="ECO:0000256" key="3">
    <source>
        <dbReference type="ARBA" id="ARBA00023163"/>
    </source>
</evidence>
<dbReference type="Gene3D" id="3.40.50.2300">
    <property type="match status" value="2"/>
</dbReference>
<dbReference type="PANTHER" id="PTHR30146">
    <property type="entry name" value="LACI-RELATED TRANSCRIPTIONAL REPRESSOR"/>
    <property type="match status" value="1"/>
</dbReference>
<reference evidence="6" key="1">
    <citation type="submission" date="2016-08" db="EMBL/GenBank/DDBJ databases">
        <authorList>
            <person name="Varghese N."/>
            <person name="Submissions Spin"/>
        </authorList>
    </citation>
    <scope>NUCLEOTIDE SEQUENCE [LARGE SCALE GENOMIC DNA]</scope>
    <source>
        <strain evidence="6">R-53094</strain>
    </source>
</reference>
<keyword evidence="1" id="KW-0805">Transcription regulation</keyword>
<dbReference type="InterPro" id="IPR028082">
    <property type="entry name" value="Peripla_BP_I"/>
</dbReference>
<evidence type="ECO:0000313" key="6">
    <source>
        <dbReference type="Proteomes" id="UP000199268"/>
    </source>
</evidence>
<dbReference type="GO" id="GO:0000976">
    <property type="term" value="F:transcription cis-regulatory region binding"/>
    <property type="evidence" value="ECO:0007669"/>
    <property type="project" value="TreeGrafter"/>
</dbReference>
<keyword evidence="6" id="KW-1185">Reference proteome</keyword>
<dbReference type="CDD" id="cd06267">
    <property type="entry name" value="PBP1_LacI_sugar_binding-like"/>
    <property type="match status" value="1"/>
</dbReference>
<dbReference type="GO" id="GO:0003700">
    <property type="term" value="F:DNA-binding transcription factor activity"/>
    <property type="evidence" value="ECO:0007669"/>
    <property type="project" value="TreeGrafter"/>
</dbReference>
<dbReference type="Pfam" id="PF13377">
    <property type="entry name" value="Peripla_BP_3"/>
    <property type="match status" value="1"/>
</dbReference>
<dbReference type="SMART" id="SM00354">
    <property type="entry name" value="HTH_LACI"/>
    <property type="match status" value="1"/>
</dbReference>
<gene>
    <name evidence="5" type="ORF">GA0061074_101198</name>
</gene>
<organism evidence="5 6">
    <name type="scientific">Weissella bombi</name>
    <dbReference type="NCBI Taxonomy" id="1505725"/>
    <lineage>
        <taxon>Bacteria</taxon>
        <taxon>Bacillati</taxon>
        <taxon>Bacillota</taxon>
        <taxon>Bacilli</taxon>
        <taxon>Lactobacillales</taxon>
        <taxon>Lactobacillaceae</taxon>
        <taxon>Weissella</taxon>
    </lineage>
</organism>
<dbReference type="InterPro" id="IPR010982">
    <property type="entry name" value="Lambda_DNA-bd_dom_sf"/>
</dbReference>
<dbReference type="SUPFAM" id="SSF53822">
    <property type="entry name" value="Periplasmic binding protein-like I"/>
    <property type="match status" value="1"/>
</dbReference>
<dbReference type="Gene3D" id="1.10.260.40">
    <property type="entry name" value="lambda repressor-like DNA-binding domains"/>
    <property type="match status" value="1"/>
</dbReference>
<keyword evidence="2" id="KW-0238">DNA-binding</keyword>
<dbReference type="STRING" id="1505725.GA0061074_101198"/>
<accession>A0A1C3YY11</accession>
<evidence type="ECO:0000313" key="5">
    <source>
        <dbReference type="EMBL" id="SCB74950.1"/>
    </source>
</evidence>
<dbReference type="Pfam" id="PF00356">
    <property type="entry name" value="LacI"/>
    <property type="match status" value="1"/>
</dbReference>
<dbReference type="InterPro" id="IPR000843">
    <property type="entry name" value="HTH_LacI"/>
</dbReference>
<dbReference type="EMBL" id="FMAO01000001">
    <property type="protein sequence ID" value="SCB74950.1"/>
    <property type="molecule type" value="Genomic_DNA"/>
</dbReference>
<dbReference type="SUPFAM" id="SSF47413">
    <property type="entry name" value="lambda repressor-like DNA-binding domains"/>
    <property type="match status" value="1"/>
</dbReference>
<keyword evidence="3" id="KW-0804">Transcription</keyword>
<name>A0A1C3YY11_9LACO</name>
<dbReference type="OrthoDB" id="9775106at2"/>
<protein>
    <submittedName>
        <fullName evidence="5">Transcriptional regulator, LacI family</fullName>
    </submittedName>
</protein>
<dbReference type="CDD" id="cd01392">
    <property type="entry name" value="HTH_LacI"/>
    <property type="match status" value="1"/>
</dbReference>
<evidence type="ECO:0000256" key="1">
    <source>
        <dbReference type="ARBA" id="ARBA00023015"/>
    </source>
</evidence>
<dbReference type="PROSITE" id="PS50932">
    <property type="entry name" value="HTH_LACI_2"/>
    <property type="match status" value="1"/>
</dbReference>
<dbReference type="Proteomes" id="UP000199268">
    <property type="component" value="Unassembled WGS sequence"/>
</dbReference>
<evidence type="ECO:0000259" key="4">
    <source>
        <dbReference type="PROSITE" id="PS50932"/>
    </source>
</evidence>
<dbReference type="AlphaFoldDB" id="A0A1C3YY11"/>
<sequence length="333" mass="36958">MAVTLKDVAQAANLSVASVSRILTNRGRYSENTAKRVRQLAQEMGYFKNQSAADLASKTSRAVGVVVPLIHTTFGDEVIKGLYEATMSSGYELLITYIDDDEKHQTQVFNTLLTRQVGAVFLLSLDIPEWLMNQLAAENVTVISLTTILNDRISAVTSNEFTMMDTLVDYLTKKGHTNIALIGDTKLTTNISSVRRRNFIESMKQHQLTIENAFFYGEDHSYETGYRSVTEGYDIDALPFTAVIATADLVGIGLVNALTDANKNVPKDLSITTIDGMKLTEISRPGLTTIQQNFTEIGRIAMNLFIENNIDKQQKIIYVPTKLVERESVATIK</sequence>
<dbReference type="RefSeq" id="WP_092461240.1">
    <property type="nucleotide sequence ID" value="NZ_BJEE01000002.1"/>
</dbReference>
<dbReference type="PANTHER" id="PTHR30146:SF109">
    <property type="entry name" value="HTH-TYPE TRANSCRIPTIONAL REGULATOR GALS"/>
    <property type="match status" value="1"/>
</dbReference>
<dbReference type="InterPro" id="IPR046335">
    <property type="entry name" value="LacI/GalR-like_sensor"/>
</dbReference>
<evidence type="ECO:0000256" key="2">
    <source>
        <dbReference type="ARBA" id="ARBA00023125"/>
    </source>
</evidence>
<proteinExistence type="predicted"/>